<dbReference type="Gene3D" id="4.10.240.10">
    <property type="entry name" value="Zn(2)-C6 fungal-type DNA-binding domain"/>
    <property type="match status" value="1"/>
</dbReference>
<keyword evidence="2" id="KW-0479">Metal-binding</keyword>
<dbReference type="GO" id="GO:0005634">
    <property type="term" value="C:nucleus"/>
    <property type="evidence" value="ECO:0007669"/>
    <property type="project" value="UniProtKB-SubCell"/>
</dbReference>
<dbReference type="AlphaFoldDB" id="A0AA38REW4"/>
<reference evidence="8" key="1">
    <citation type="submission" date="2022-07" db="EMBL/GenBank/DDBJ databases">
        <title>Fungi with potential for degradation of polypropylene.</title>
        <authorList>
            <person name="Gostincar C."/>
        </authorList>
    </citation>
    <scope>NUCLEOTIDE SEQUENCE</scope>
    <source>
        <strain evidence="8">EXF-13308</strain>
    </source>
</reference>
<dbReference type="SUPFAM" id="SSF57701">
    <property type="entry name" value="Zn2/Cys6 DNA-binding domain"/>
    <property type="match status" value="1"/>
</dbReference>
<protein>
    <submittedName>
        <fullName evidence="8">Transcription factor</fullName>
    </submittedName>
</protein>
<sequence length="589" mass="66757">MQHPESTGQGLDVGFQCRHLESISPPGESPSQGPLASMSSRVCDNCICKKVKCDRGRPTCSRCLTRGETCTYTSIRRKPGPQRGSQHAELLPNSQRSSESSATSGRSVSQEPALEPSIETRGGSPQLRAQLHVSQQQEEYLIEKFFDIVQDANPILSRERFLYRYRNSLCCQDLVSTIVTITAKLTGFSTSTDGSGIDARIDFLLSSSLLEQDMIGDSPSLDQYRKACLLAFYEFHQFPGHQSWMRIGRLTRMAYRIGLDRLENLRKLYREWSVISKEDIQEWRSVWWCIYRLDTYSNISSGTPFLIESDLINTSLVMAHSSPSPGGTEAPQELYLPSESEGLWKLLSALTSDPETMIMNIHNLTVAATREAGSVTRSHLLRPQEDTIKRLGDVGRHLSALRLALPHGWLNPKRNAFSYESQADHHARLLTILHLLMAQLLLSISDCDRKQYDEWLMSWQRVLEICQDIASIAEQWNSSFCLKVDPGICFIIFTALIFLDVHQKSPELPANQQANIIHDKTVLRLQLEQFARIWTLPKLLTLSFETFSESVSGPLSYRQVSIMLSRFEAPLHPRWLQFLSSARVELESC</sequence>
<evidence type="ECO:0000313" key="8">
    <source>
        <dbReference type="EMBL" id="KAJ9148541.1"/>
    </source>
</evidence>
<evidence type="ECO:0000259" key="7">
    <source>
        <dbReference type="PROSITE" id="PS50048"/>
    </source>
</evidence>
<evidence type="ECO:0000256" key="2">
    <source>
        <dbReference type="ARBA" id="ARBA00022723"/>
    </source>
</evidence>
<dbReference type="PANTHER" id="PTHR47338">
    <property type="entry name" value="ZN(II)2CYS6 TRANSCRIPTION FACTOR (EUROFUNG)-RELATED"/>
    <property type="match status" value="1"/>
</dbReference>
<keyword evidence="9" id="KW-1185">Reference proteome</keyword>
<feature type="region of interest" description="Disordered" evidence="6">
    <location>
        <begin position="74"/>
        <end position="123"/>
    </location>
</feature>
<dbReference type="Pfam" id="PF04082">
    <property type="entry name" value="Fungal_trans"/>
    <property type="match status" value="1"/>
</dbReference>
<feature type="compositionally biased region" description="Low complexity" evidence="6">
    <location>
        <begin position="94"/>
        <end position="109"/>
    </location>
</feature>
<organism evidence="8 9">
    <name type="scientific">Pleurostoma richardsiae</name>
    <dbReference type="NCBI Taxonomy" id="41990"/>
    <lineage>
        <taxon>Eukaryota</taxon>
        <taxon>Fungi</taxon>
        <taxon>Dikarya</taxon>
        <taxon>Ascomycota</taxon>
        <taxon>Pezizomycotina</taxon>
        <taxon>Sordariomycetes</taxon>
        <taxon>Sordariomycetidae</taxon>
        <taxon>Calosphaeriales</taxon>
        <taxon>Pleurostomataceae</taxon>
        <taxon>Pleurostoma</taxon>
    </lineage>
</organism>
<proteinExistence type="predicted"/>
<dbReference type="GO" id="GO:0003677">
    <property type="term" value="F:DNA binding"/>
    <property type="evidence" value="ECO:0007669"/>
    <property type="project" value="InterPro"/>
</dbReference>
<evidence type="ECO:0000256" key="5">
    <source>
        <dbReference type="ARBA" id="ARBA00023242"/>
    </source>
</evidence>
<dbReference type="PROSITE" id="PS50048">
    <property type="entry name" value="ZN2_CY6_FUNGAL_2"/>
    <property type="match status" value="1"/>
</dbReference>
<dbReference type="CDD" id="cd12148">
    <property type="entry name" value="fungal_TF_MHR"/>
    <property type="match status" value="1"/>
</dbReference>
<evidence type="ECO:0000256" key="4">
    <source>
        <dbReference type="ARBA" id="ARBA00023163"/>
    </source>
</evidence>
<dbReference type="SMART" id="SM00906">
    <property type="entry name" value="Fungal_trans"/>
    <property type="match status" value="1"/>
</dbReference>
<feature type="domain" description="Zn(2)-C6 fungal-type" evidence="7">
    <location>
        <begin position="42"/>
        <end position="72"/>
    </location>
</feature>
<dbReference type="Pfam" id="PF00172">
    <property type="entry name" value="Zn_clus"/>
    <property type="match status" value="1"/>
</dbReference>
<dbReference type="EMBL" id="JANBVO010000012">
    <property type="protein sequence ID" value="KAJ9148541.1"/>
    <property type="molecule type" value="Genomic_DNA"/>
</dbReference>
<evidence type="ECO:0000256" key="6">
    <source>
        <dbReference type="SAM" id="MobiDB-lite"/>
    </source>
</evidence>
<name>A0AA38REW4_9PEZI</name>
<accession>A0AA38REW4</accession>
<dbReference type="GO" id="GO:0006351">
    <property type="term" value="P:DNA-templated transcription"/>
    <property type="evidence" value="ECO:0007669"/>
    <property type="project" value="InterPro"/>
</dbReference>
<dbReference type="InterPro" id="IPR036864">
    <property type="entry name" value="Zn2-C6_fun-type_DNA-bd_sf"/>
</dbReference>
<dbReference type="InterPro" id="IPR001138">
    <property type="entry name" value="Zn2Cys6_DnaBD"/>
</dbReference>
<dbReference type="PANTHER" id="PTHR47338:SF10">
    <property type="entry name" value="TRANSCRIPTION FACTOR DOMAIN-CONTAINING PROTEIN-RELATED"/>
    <property type="match status" value="1"/>
</dbReference>
<dbReference type="Proteomes" id="UP001174694">
    <property type="component" value="Unassembled WGS sequence"/>
</dbReference>
<dbReference type="GO" id="GO:0000981">
    <property type="term" value="F:DNA-binding transcription factor activity, RNA polymerase II-specific"/>
    <property type="evidence" value="ECO:0007669"/>
    <property type="project" value="InterPro"/>
</dbReference>
<keyword evidence="5" id="KW-0539">Nucleus</keyword>
<dbReference type="InterPro" id="IPR050815">
    <property type="entry name" value="TF_fung"/>
</dbReference>
<comment type="caution">
    <text evidence="8">The sequence shown here is derived from an EMBL/GenBank/DDBJ whole genome shotgun (WGS) entry which is preliminary data.</text>
</comment>
<keyword evidence="3" id="KW-0805">Transcription regulation</keyword>
<comment type="subcellular location">
    <subcellularLocation>
        <location evidence="1">Nucleus</location>
    </subcellularLocation>
</comment>
<dbReference type="CDD" id="cd00067">
    <property type="entry name" value="GAL4"/>
    <property type="match status" value="1"/>
</dbReference>
<dbReference type="InterPro" id="IPR007219">
    <property type="entry name" value="XnlR_reg_dom"/>
</dbReference>
<evidence type="ECO:0000256" key="3">
    <source>
        <dbReference type="ARBA" id="ARBA00023015"/>
    </source>
</evidence>
<evidence type="ECO:0000256" key="1">
    <source>
        <dbReference type="ARBA" id="ARBA00004123"/>
    </source>
</evidence>
<dbReference type="SMART" id="SM00066">
    <property type="entry name" value="GAL4"/>
    <property type="match status" value="1"/>
</dbReference>
<keyword evidence="4" id="KW-0804">Transcription</keyword>
<evidence type="ECO:0000313" key="9">
    <source>
        <dbReference type="Proteomes" id="UP001174694"/>
    </source>
</evidence>
<dbReference type="GO" id="GO:0008270">
    <property type="term" value="F:zinc ion binding"/>
    <property type="evidence" value="ECO:0007669"/>
    <property type="project" value="InterPro"/>
</dbReference>
<gene>
    <name evidence="8" type="ORF">NKR23_g4964</name>
</gene>